<dbReference type="InterPro" id="IPR029063">
    <property type="entry name" value="SAM-dependent_MTases_sf"/>
</dbReference>
<comment type="caution">
    <text evidence="3">The sequence shown here is derived from an EMBL/GenBank/DDBJ whole genome shotgun (WGS) entry which is preliminary data.</text>
</comment>
<dbReference type="PANTHER" id="PTHR43619:SF2">
    <property type="entry name" value="S-ADENOSYL-L-METHIONINE-DEPENDENT METHYLTRANSFERASES SUPERFAMILY PROTEIN"/>
    <property type="match status" value="1"/>
</dbReference>
<accession>A0A939DZV4</accession>
<dbReference type="EMBL" id="JAFLEQ010000011">
    <property type="protein sequence ID" value="MBN9644320.1"/>
    <property type="molecule type" value="Genomic_DNA"/>
</dbReference>
<gene>
    <name evidence="3" type="ORF">JZY06_06810</name>
</gene>
<evidence type="ECO:0000313" key="3">
    <source>
        <dbReference type="EMBL" id="MBN9644320.1"/>
    </source>
</evidence>
<dbReference type="Pfam" id="PF04072">
    <property type="entry name" value="LCM"/>
    <property type="match status" value="1"/>
</dbReference>
<dbReference type="GO" id="GO:0008168">
    <property type="term" value="F:methyltransferase activity"/>
    <property type="evidence" value="ECO:0007669"/>
    <property type="project" value="UniProtKB-KW"/>
</dbReference>
<protein>
    <submittedName>
        <fullName evidence="3">Class I SAM-dependent methyltransferase</fullName>
    </submittedName>
</protein>
<dbReference type="RefSeq" id="WP_207278810.1">
    <property type="nucleotide sequence ID" value="NZ_JAFLEQ010000011.1"/>
</dbReference>
<keyword evidence="1 3" id="KW-0489">Methyltransferase</keyword>
<evidence type="ECO:0000313" key="4">
    <source>
        <dbReference type="Proteomes" id="UP000664332"/>
    </source>
</evidence>
<name>A0A939DZV4_9CORY</name>
<sequence length="291" mass="31860">MTIPDNNAIPEMFSDNLGATLICTIEARAHAGDDYRIACWNDDEAKKVWQRLTVLAEQSSIDLNDYVVAEKSNRAGTIHRALCIDRQIREFRRITDGPIQVVTLGVGLCTRATRVPDIKDVTFFGIDRPEVVATRKAVMPEDPTELIGASVTAPGWMDDFAHDKPTCFVAEGLVMYLTADQVRQILADIASTMTAACWFVSDSHHSRVIGKGQRKAEITNKTGSVYTFGSADAESMANLGGQRWQAVSAIDTMGPIGPMHRAISTVFRLLRKAELFSVKTIAFQPTGAGGR</sequence>
<evidence type="ECO:0000256" key="1">
    <source>
        <dbReference type="ARBA" id="ARBA00022603"/>
    </source>
</evidence>
<proteinExistence type="predicted"/>
<dbReference type="InterPro" id="IPR007213">
    <property type="entry name" value="Ppm1/Ppm2/Tcmp"/>
</dbReference>
<dbReference type="Proteomes" id="UP000664332">
    <property type="component" value="Unassembled WGS sequence"/>
</dbReference>
<keyword evidence="4" id="KW-1185">Reference proteome</keyword>
<keyword evidence="2" id="KW-0808">Transferase</keyword>
<evidence type="ECO:0000256" key="2">
    <source>
        <dbReference type="ARBA" id="ARBA00022679"/>
    </source>
</evidence>
<dbReference type="GO" id="GO:0032259">
    <property type="term" value="P:methylation"/>
    <property type="evidence" value="ECO:0007669"/>
    <property type="project" value="UniProtKB-KW"/>
</dbReference>
<reference evidence="3" key="1">
    <citation type="submission" date="2021-03" db="EMBL/GenBank/DDBJ databases">
        <authorList>
            <person name="Sun Q."/>
        </authorList>
    </citation>
    <scope>NUCLEOTIDE SEQUENCE</scope>
    <source>
        <strain evidence="3">CCM 8862</strain>
    </source>
</reference>
<dbReference type="PANTHER" id="PTHR43619">
    <property type="entry name" value="S-ADENOSYL-L-METHIONINE-DEPENDENT METHYLTRANSFERASE YKTD-RELATED"/>
    <property type="match status" value="1"/>
</dbReference>
<dbReference type="AlphaFoldDB" id="A0A939DZV4"/>
<dbReference type="SUPFAM" id="SSF53335">
    <property type="entry name" value="S-adenosyl-L-methionine-dependent methyltransferases"/>
    <property type="match status" value="1"/>
</dbReference>
<dbReference type="Gene3D" id="3.40.50.150">
    <property type="entry name" value="Vaccinia Virus protein VP39"/>
    <property type="match status" value="1"/>
</dbReference>
<organism evidence="3 4">
    <name type="scientific">Corynebacterium mendelii</name>
    <dbReference type="NCBI Taxonomy" id="2765362"/>
    <lineage>
        <taxon>Bacteria</taxon>
        <taxon>Bacillati</taxon>
        <taxon>Actinomycetota</taxon>
        <taxon>Actinomycetes</taxon>
        <taxon>Mycobacteriales</taxon>
        <taxon>Corynebacteriaceae</taxon>
        <taxon>Corynebacterium</taxon>
    </lineage>
</organism>